<evidence type="ECO:0000313" key="1">
    <source>
        <dbReference type="EMBL" id="MDC0669179.1"/>
    </source>
</evidence>
<organism evidence="1 2">
    <name type="scientific">Nannocystis radixulma</name>
    <dbReference type="NCBI Taxonomy" id="2995305"/>
    <lineage>
        <taxon>Bacteria</taxon>
        <taxon>Pseudomonadati</taxon>
        <taxon>Myxococcota</taxon>
        <taxon>Polyangia</taxon>
        <taxon>Nannocystales</taxon>
        <taxon>Nannocystaceae</taxon>
        <taxon>Nannocystis</taxon>
    </lineage>
</organism>
<proteinExistence type="predicted"/>
<protein>
    <submittedName>
        <fullName evidence="1">Uncharacterized protein</fullName>
    </submittedName>
</protein>
<dbReference type="SUPFAM" id="SSF50969">
    <property type="entry name" value="YVTN repeat-like/Quinoprotein amine dehydrogenase"/>
    <property type="match status" value="1"/>
</dbReference>
<gene>
    <name evidence="1" type="ORF">POL58_15615</name>
</gene>
<dbReference type="EMBL" id="JAQNDN010000007">
    <property type="protein sequence ID" value="MDC0669179.1"/>
    <property type="molecule type" value="Genomic_DNA"/>
</dbReference>
<dbReference type="Proteomes" id="UP001217838">
    <property type="component" value="Unassembled WGS sequence"/>
</dbReference>
<sequence>MAGDDGWNGSAGGLALARSNVHAVGTLPGGASAILAVSSDGALAWGPKPLAHADPQAWFGPGVVGLASGDALTFTSGSAGAWLERWSPTGDSAGALAVPGDGYRLGPAALAPDGGIVAGGYVGAEAVLVSMSVEGIPSWEVRLDHDSIAAVAVDPSGSIFVLAVDHDVEGGDVYLEALDPAGLANWGALAGSNTGFAAMGALTPFAVTPDGHGGAYTLGQRHHLQTMDSPASDEMLLARYDATGEVAWEVRSEVPDVIDGGGLARVGDALIVSAVEAQSGTSLVIHRSDGTFVCDQVVAERRVRAVVASADDEVIVAGQATPDGPAWFARYRVAPQ</sequence>
<comment type="caution">
    <text evidence="1">The sequence shown here is derived from an EMBL/GenBank/DDBJ whole genome shotgun (WGS) entry which is preliminary data.</text>
</comment>
<dbReference type="InterPro" id="IPR011044">
    <property type="entry name" value="Quino_amine_DH_bsu"/>
</dbReference>
<name>A0ABT5B6M8_9BACT</name>
<keyword evidence="2" id="KW-1185">Reference proteome</keyword>
<reference evidence="1 2" key="1">
    <citation type="submission" date="2022-11" db="EMBL/GenBank/DDBJ databases">
        <title>Minimal conservation of predation-associated metabolite biosynthetic gene clusters underscores biosynthetic potential of Myxococcota including descriptions for ten novel species: Archangium lansinium sp. nov., Myxococcus landrumus sp. nov., Nannocystis bai.</title>
        <authorList>
            <person name="Ahearne A."/>
            <person name="Stevens C."/>
            <person name="Dowd S."/>
        </authorList>
    </citation>
    <scope>NUCLEOTIDE SEQUENCE [LARGE SCALE GENOMIC DNA]</scope>
    <source>
        <strain evidence="1 2">NCELM</strain>
    </source>
</reference>
<accession>A0ABT5B6M8</accession>
<evidence type="ECO:0000313" key="2">
    <source>
        <dbReference type="Proteomes" id="UP001217838"/>
    </source>
</evidence>